<keyword evidence="3" id="KW-0812">Transmembrane</keyword>
<keyword evidence="3" id="KW-0472">Membrane</keyword>
<dbReference type="Gene3D" id="3.40.630.190">
    <property type="entry name" value="LCP protein"/>
    <property type="match status" value="1"/>
</dbReference>
<sequence>MSQQNESSTETVTENINGAKLDPNTPEILESKRGKNSKEHVSNPSSLDIEGYIFKDSKLIKKKKKVYTDVYGVDSDSIVVKSNTTNHYKKHRSKSHHHHSKHQKMKTWKKVLLSIGCTLLGLVILAVGTVAYLIYQGGNELFNTDIHVTAPQGIETEENGKYVVYNGETYKFNDKVTNVLCMGIDKRNLDEDNNSKVKASGGQADVLMLVSIDTSNGKITLFNISRDAMVDVTMYSAGGAYAGTEKQQICLSYAYGDGKESSCENTVNSVQRLFYNIPVNTYFSLDLDGIAALNDSIGGVDVVSPETIGDFVEGQSYHLVGQQAESFVRTRDTSKVDSNNMRMQRQKVYIQSFINTVLQQTKKDLTTPLDLFNASAPYSCTNLNPSKVTYLAQQAVLGGVNGIDMLSVPGQVKMGSKYAEFNVSEAEFYQMFLSIYYTKIE</sequence>
<feature type="transmembrane region" description="Helical" evidence="3">
    <location>
        <begin position="111"/>
        <end position="135"/>
    </location>
</feature>
<keyword evidence="6" id="KW-1185">Reference proteome</keyword>
<feature type="compositionally biased region" description="Basic and acidic residues" evidence="2">
    <location>
        <begin position="29"/>
        <end position="41"/>
    </location>
</feature>
<evidence type="ECO:0000256" key="1">
    <source>
        <dbReference type="ARBA" id="ARBA00006068"/>
    </source>
</evidence>
<evidence type="ECO:0000256" key="3">
    <source>
        <dbReference type="SAM" id="Phobius"/>
    </source>
</evidence>
<protein>
    <submittedName>
        <fullName evidence="5">Putative transcriptional regulator YvhJ</fullName>
    </submittedName>
</protein>
<comment type="similarity">
    <text evidence="1">Belongs to the LytR/CpsA/Psr (LCP) family.</text>
</comment>
<comment type="caution">
    <text evidence="5">The sequence shown here is derived from an EMBL/GenBank/DDBJ whole genome shotgun (WGS) entry which is preliminary data.</text>
</comment>
<proteinExistence type="inferred from homology"/>
<organism evidence="5 6">
    <name type="scientific">Ruminococcus bromii</name>
    <dbReference type="NCBI Taxonomy" id="40518"/>
    <lineage>
        <taxon>Bacteria</taxon>
        <taxon>Bacillati</taxon>
        <taxon>Bacillota</taxon>
        <taxon>Clostridia</taxon>
        <taxon>Eubacteriales</taxon>
        <taxon>Oscillospiraceae</taxon>
        <taxon>Ruminococcus</taxon>
    </lineage>
</organism>
<evidence type="ECO:0000256" key="2">
    <source>
        <dbReference type="SAM" id="MobiDB-lite"/>
    </source>
</evidence>
<dbReference type="Proteomes" id="UP000233425">
    <property type="component" value="Unassembled WGS sequence"/>
</dbReference>
<dbReference type="InterPro" id="IPR004474">
    <property type="entry name" value="LytR_CpsA_psr"/>
</dbReference>
<gene>
    <name evidence="5" type="primary">yvhJ_2</name>
    <name evidence="5" type="ORF">RBATCC27255_01527</name>
</gene>
<dbReference type="PANTHER" id="PTHR33392:SF6">
    <property type="entry name" value="POLYISOPRENYL-TEICHOIC ACID--PEPTIDOGLYCAN TEICHOIC ACID TRANSFERASE TAGU"/>
    <property type="match status" value="1"/>
</dbReference>
<evidence type="ECO:0000313" key="6">
    <source>
        <dbReference type="Proteomes" id="UP000233425"/>
    </source>
</evidence>
<dbReference type="Pfam" id="PF03816">
    <property type="entry name" value="LytR_cpsA_psr"/>
    <property type="match status" value="1"/>
</dbReference>
<dbReference type="NCBIfam" id="TIGR00350">
    <property type="entry name" value="lytR_cpsA_psr"/>
    <property type="match status" value="1"/>
</dbReference>
<name>A0A2N0ULA8_9FIRM</name>
<accession>A0A2N0ULA8</accession>
<feature type="domain" description="Cell envelope-related transcriptional attenuator" evidence="4">
    <location>
        <begin position="204"/>
        <end position="357"/>
    </location>
</feature>
<evidence type="ECO:0000313" key="5">
    <source>
        <dbReference type="EMBL" id="PKD27761.1"/>
    </source>
</evidence>
<dbReference type="EMBL" id="NNSR01000069">
    <property type="protein sequence ID" value="PKD27761.1"/>
    <property type="molecule type" value="Genomic_DNA"/>
</dbReference>
<dbReference type="PANTHER" id="PTHR33392">
    <property type="entry name" value="POLYISOPRENYL-TEICHOIC ACID--PEPTIDOGLYCAN TEICHOIC ACID TRANSFERASE TAGU"/>
    <property type="match status" value="1"/>
</dbReference>
<dbReference type="InterPro" id="IPR050922">
    <property type="entry name" value="LytR/CpsA/Psr_CW_biosynth"/>
</dbReference>
<keyword evidence="3" id="KW-1133">Transmembrane helix</keyword>
<feature type="region of interest" description="Disordered" evidence="2">
    <location>
        <begin position="1"/>
        <end position="43"/>
    </location>
</feature>
<feature type="compositionally biased region" description="Polar residues" evidence="2">
    <location>
        <begin position="1"/>
        <end position="16"/>
    </location>
</feature>
<dbReference type="RefSeq" id="WP_101029470.1">
    <property type="nucleotide sequence ID" value="NZ_CABMMZ010000069.1"/>
</dbReference>
<dbReference type="AlphaFoldDB" id="A0A2N0ULA8"/>
<evidence type="ECO:0000259" key="4">
    <source>
        <dbReference type="Pfam" id="PF03816"/>
    </source>
</evidence>
<reference evidence="5" key="1">
    <citation type="journal article" date="2018" name="Environ. Microbiol.">
        <title>Sporulation capability and amylosome conservation among diverse human colonic and rumen isolates of the keystone starch-degrader Ruminococcus bromii.</title>
        <authorList>
            <person name="Mukhopadhya I."/>
            <person name="Morais S."/>
            <person name="Laverde-Gomez J."/>
            <person name="Sheridan P.O."/>
            <person name="Walker A.W."/>
            <person name="Kelly W."/>
            <person name="Klieve A.V."/>
            <person name="Ouwerkerk D."/>
            <person name="Duncan S.H."/>
            <person name="Louis P."/>
            <person name="Koropatkin N."/>
            <person name="Cockburn D."/>
            <person name="Kibler R."/>
            <person name="Cooper P.J."/>
            <person name="Sandoval C."/>
            <person name="Crost E."/>
            <person name="Juge N."/>
            <person name="Bayer E.A."/>
            <person name="Flint H.J."/>
        </authorList>
    </citation>
    <scope>NUCLEOTIDE SEQUENCE [LARGE SCALE GENOMIC DNA]</scope>
    <source>
        <strain evidence="5">ATCC 27255</strain>
    </source>
</reference>